<keyword evidence="4 8" id="KW-0812">Transmembrane</keyword>
<evidence type="ECO:0000256" key="4">
    <source>
        <dbReference type="ARBA" id="ARBA00022692"/>
    </source>
</evidence>
<feature type="transmembrane region" description="Helical" evidence="8">
    <location>
        <begin position="254"/>
        <end position="276"/>
    </location>
</feature>
<dbReference type="PANTHER" id="PTHR11040:SF69">
    <property type="entry name" value="ZINC-REGULATED TRANSPORTER 2"/>
    <property type="match status" value="1"/>
</dbReference>
<evidence type="ECO:0000256" key="1">
    <source>
        <dbReference type="ARBA" id="ARBA00004141"/>
    </source>
</evidence>
<accession>A0AAN7CA91</accession>
<feature type="transmembrane region" description="Helical" evidence="8">
    <location>
        <begin position="365"/>
        <end position="384"/>
    </location>
</feature>
<evidence type="ECO:0000256" key="6">
    <source>
        <dbReference type="ARBA" id="ARBA00023065"/>
    </source>
</evidence>
<name>A0AAN7CA91_9PEZI</name>
<organism evidence="9 10">
    <name type="scientific">Achaetomium macrosporum</name>
    <dbReference type="NCBI Taxonomy" id="79813"/>
    <lineage>
        <taxon>Eukaryota</taxon>
        <taxon>Fungi</taxon>
        <taxon>Dikarya</taxon>
        <taxon>Ascomycota</taxon>
        <taxon>Pezizomycotina</taxon>
        <taxon>Sordariomycetes</taxon>
        <taxon>Sordariomycetidae</taxon>
        <taxon>Sordariales</taxon>
        <taxon>Chaetomiaceae</taxon>
        <taxon>Achaetomium</taxon>
    </lineage>
</organism>
<feature type="transmembrane region" description="Helical" evidence="8">
    <location>
        <begin position="39"/>
        <end position="58"/>
    </location>
</feature>
<dbReference type="InterPro" id="IPR004698">
    <property type="entry name" value="Zn/Fe_permease_fun/pln"/>
</dbReference>
<keyword evidence="6 8" id="KW-0406">Ion transport</keyword>
<dbReference type="EMBL" id="MU860146">
    <property type="protein sequence ID" value="KAK4237278.1"/>
    <property type="molecule type" value="Genomic_DNA"/>
</dbReference>
<dbReference type="Pfam" id="PF02535">
    <property type="entry name" value="Zip"/>
    <property type="match status" value="1"/>
</dbReference>
<dbReference type="GO" id="GO:0000007">
    <property type="term" value="F:low-affinity zinc ion transmembrane transporter activity"/>
    <property type="evidence" value="ECO:0007669"/>
    <property type="project" value="TreeGrafter"/>
</dbReference>
<evidence type="ECO:0000256" key="2">
    <source>
        <dbReference type="ARBA" id="ARBA00006939"/>
    </source>
</evidence>
<reference evidence="9" key="2">
    <citation type="submission" date="2023-05" db="EMBL/GenBank/DDBJ databases">
        <authorList>
            <consortium name="Lawrence Berkeley National Laboratory"/>
            <person name="Steindorff A."/>
            <person name="Hensen N."/>
            <person name="Bonometti L."/>
            <person name="Westerberg I."/>
            <person name="Brannstrom I.O."/>
            <person name="Guillou S."/>
            <person name="Cros-Aarteil S."/>
            <person name="Calhoun S."/>
            <person name="Haridas S."/>
            <person name="Kuo A."/>
            <person name="Mondo S."/>
            <person name="Pangilinan J."/>
            <person name="Riley R."/>
            <person name="Labutti K."/>
            <person name="Andreopoulos B."/>
            <person name="Lipzen A."/>
            <person name="Chen C."/>
            <person name="Yanf M."/>
            <person name="Daum C."/>
            <person name="Ng V."/>
            <person name="Clum A."/>
            <person name="Ohm R."/>
            <person name="Martin F."/>
            <person name="Silar P."/>
            <person name="Natvig D."/>
            <person name="Lalanne C."/>
            <person name="Gautier V."/>
            <person name="Ament-Velasquez S.L."/>
            <person name="Kruys A."/>
            <person name="Hutchinson M.I."/>
            <person name="Powell A.J."/>
            <person name="Barry K."/>
            <person name="Miller A.N."/>
            <person name="Grigoriev I.V."/>
            <person name="Debuchy R."/>
            <person name="Gladieux P."/>
            <person name="Thoren M.H."/>
            <person name="Johannesson H."/>
        </authorList>
    </citation>
    <scope>NUCLEOTIDE SEQUENCE</scope>
    <source>
        <strain evidence="9">CBS 532.94</strain>
    </source>
</reference>
<keyword evidence="5 8" id="KW-1133">Transmembrane helix</keyword>
<comment type="subcellular location">
    <subcellularLocation>
        <location evidence="1 8">Membrane</location>
        <topology evidence="1 8">Multi-pass membrane protein</topology>
    </subcellularLocation>
</comment>
<proteinExistence type="inferred from homology"/>
<gene>
    <name evidence="9" type="ORF">C8A03DRAFT_16155</name>
</gene>
<feature type="transmembrane region" description="Helical" evidence="8">
    <location>
        <begin position="331"/>
        <end position="353"/>
    </location>
</feature>
<comment type="similarity">
    <text evidence="2 8">Belongs to the ZIP transporter (TC 2.A.5) family.</text>
</comment>
<evidence type="ECO:0000256" key="5">
    <source>
        <dbReference type="ARBA" id="ARBA00022989"/>
    </source>
</evidence>
<feature type="transmembrane region" description="Helical" evidence="8">
    <location>
        <begin position="227"/>
        <end position="248"/>
    </location>
</feature>
<keyword evidence="7 8" id="KW-0472">Membrane</keyword>
<evidence type="ECO:0000313" key="10">
    <source>
        <dbReference type="Proteomes" id="UP001303760"/>
    </source>
</evidence>
<feature type="transmembrane region" description="Helical" evidence="8">
    <location>
        <begin position="288"/>
        <end position="311"/>
    </location>
</feature>
<feature type="transmembrane region" description="Helical" evidence="8">
    <location>
        <begin position="111"/>
        <end position="132"/>
    </location>
</feature>
<dbReference type="InterPro" id="IPR003689">
    <property type="entry name" value="ZIP"/>
</dbReference>
<evidence type="ECO:0000256" key="8">
    <source>
        <dbReference type="RuleBase" id="RU362088"/>
    </source>
</evidence>
<keyword evidence="10" id="KW-1185">Reference proteome</keyword>
<dbReference type="Proteomes" id="UP001303760">
    <property type="component" value="Unassembled WGS sequence"/>
</dbReference>
<protein>
    <submittedName>
        <fullName evidence="9">Zinc/iron permease</fullName>
    </submittedName>
</protein>
<feature type="transmembrane region" description="Helical" evidence="8">
    <location>
        <begin position="70"/>
        <end position="91"/>
    </location>
</feature>
<dbReference type="GO" id="GO:0071578">
    <property type="term" value="P:zinc ion import across plasma membrane"/>
    <property type="evidence" value="ECO:0007669"/>
    <property type="project" value="TreeGrafter"/>
</dbReference>
<sequence length="385" mass="41694">MHRSLYHRVLTGRDEGDAEATVPECEVSSASTDYWGLRIASIFVIFIGSAIGALLPVFLARTSRLRVPKLCFFIAKYFGTGVILATAWMHLLSPASDNLRDECLRNILPDYDWAMAIALMTVMVMFVLELIVSRFDFGFGSAHGHAHGQGHEAEASHDEKTIQDTEALGSTAPPQKSSAGAAGIGFFDKNRIPVRGDDVSYPRGENHLGHQRDHVEGDEHASYAAQITAIFILEFGVIFHSIFIGLTLAVTDEFIVLFIVLVFHQTFEGLGLGARLGQATWPSGARRWTPYLLGLLYAVSTPLSIGMGLVASKSLALEAATSKVVNGVFDAISGGILMYTALVELVAHEFMFNPEMRKAGLGMQLSAYACVVLGAGLMALLANWA</sequence>
<dbReference type="NCBIfam" id="TIGR00820">
    <property type="entry name" value="zip"/>
    <property type="match status" value="1"/>
</dbReference>
<evidence type="ECO:0000313" key="9">
    <source>
        <dbReference type="EMBL" id="KAK4237278.1"/>
    </source>
</evidence>
<dbReference type="PANTHER" id="PTHR11040">
    <property type="entry name" value="ZINC/IRON TRANSPORTER"/>
    <property type="match status" value="1"/>
</dbReference>
<reference evidence="9" key="1">
    <citation type="journal article" date="2023" name="Mol. Phylogenet. Evol.">
        <title>Genome-scale phylogeny and comparative genomics of the fungal order Sordariales.</title>
        <authorList>
            <person name="Hensen N."/>
            <person name="Bonometti L."/>
            <person name="Westerberg I."/>
            <person name="Brannstrom I.O."/>
            <person name="Guillou S."/>
            <person name="Cros-Aarteil S."/>
            <person name="Calhoun S."/>
            <person name="Haridas S."/>
            <person name="Kuo A."/>
            <person name="Mondo S."/>
            <person name="Pangilinan J."/>
            <person name="Riley R."/>
            <person name="LaButti K."/>
            <person name="Andreopoulos B."/>
            <person name="Lipzen A."/>
            <person name="Chen C."/>
            <person name="Yan M."/>
            <person name="Daum C."/>
            <person name="Ng V."/>
            <person name="Clum A."/>
            <person name="Steindorff A."/>
            <person name="Ohm R.A."/>
            <person name="Martin F."/>
            <person name="Silar P."/>
            <person name="Natvig D.O."/>
            <person name="Lalanne C."/>
            <person name="Gautier V."/>
            <person name="Ament-Velasquez S.L."/>
            <person name="Kruys A."/>
            <person name="Hutchinson M.I."/>
            <person name="Powell A.J."/>
            <person name="Barry K."/>
            <person name="Miller A.N."/>
            <person name="Grigoriev I.V."/>
            <person name="Debuchy R."/>
            <person name="Gladieux P."/>
            <person name="Hiltunen Thoren M."/>
            <person name="Johannesson H."/>
        </authorList>
    </citation>
    <scope>NUCLEOTIDE SEQUENCE</scope>
    <source>
        <strain evidence="9">CBS 532.94</strain>
    </source>
</reference>
<dbReference type="GO" id="GO:0005886">
    <property type="term" value="C:plasma membrane"/>
    <property type="evidence" value="ECO:0007669"/>
    <property type="project" value="TreeGrafter"/>
</dbReference>
<evidence type="ECO:0000256" key="7">
    <source>
        <dbReference type="ARBA" id="ARBA00023136"/>
    </source>
</evidence>
<comment type="caution">
    <text evidence="9">The sequence shown here is derived from an EMBL/GenBank/DDBJ whole genome shotgun (WGS) entry which is preliminary data.</text>
</comment>
<keyword evidence="3 8" id="KW-0813">Transport</keyword>
<evidence type="ECO:0000256" key="3">
    <source>
        <dbReference type="ARBA" id="ARBA00022448"/>
    </source>
</evidence>
<dbReference type="AlphaFoldDB" id="A0AAN7CA91"/>